<evidence type="ECO:0000256" key="13">
    <source>
        <dbReference type="ARBA" id="ARBA00023128"/>
    </source>
</evidence>
<evidence type="ECO:0000256" key="9">
    <source>
        <dbReference type="ARBA" id="ARBA00022982"/>
    </source>
</evidence>
<comment type="similarity">
    <text evidence="2 17">Belongs to the complex I subunit 4L family.</text>
</comment>
<feature type="transmembrane region" description="Helical" evidence="17">
    <location>
        <begin position="59"/>
        <end position="82"/>
    </location>
</feature>
<dbReference type="EMBL" id="AB162908">
    <property type="protein sequence ID" value="BAF43987.1"/>
    <property type="molecule type" value="Genomic_DNA"/>
</dbReference>
<keyword evidence="5 17" id="KW-0813">Transport</keyword>
<dbReference type="AlphaFoldDB" id="A1IGH7"/>
<comment type="subcellular location">
    <subcellularLocation>
        <location evidence="17">Mitochondrion inner membrane</location>
        <topology evidence="17">Multi-pass membrane protein</topology>
    </subcellularLocation>
    <subcellularLocation>
        <location evidence="1">Mitochondrion membrane</location>
        <topology evidence="1">Multi-pass membrane protein</topology>
    </subcellularLocation>
</comment>
<keyword evidence="10 17" id="KW-1133">Transmembrane helix</keyword>
<evidence type="ECO:0000256" key="16">
    <source>
        <dbReference type="ARBA" id="ARBA00048769"/>
    </source>
</evidence>
<dbReference type="GO" id="GO:1902495">
    <property type="term" value="C:transmembrane transporter complex"/>
    <property type="evidence" value="ECO:0007669"/>
    <property type="project" value="UniProtKB-ARBA"/>
</dbReference>
<organism evidence="18">
    <name type="scientific">Lepidophyma flavimaculatum</name>
    <name type="common">yellow-spotted night lizard</name>
    <dbReference type="NCBI Taxonomy" id="264485"/>
    <lineage>
        <taxon>Eukaryota</taxon>
        <taxon>Metazoa</taxon>
        <taxon>Chordata</taxon>
        <taxon>Craniata</taxon>
        <taxon>Vertebrata</taxon>
        <taxon>Euteleostomi</taxon>
        <taxon>Lepidosauria</taxon>
        <taxon>Squamata</taxon>
        <taxon>Bifurcata</taxon>
        <taxon>Unidentata</taxon>
        <taxon>Scinciformata</taxon>
        <taxon>Xantusiidae</taxon>
        <taxon>Xantusiinae</taxon>
        <taxon>Lepidophyma</taxon>
    </lineage>
</organism>
<dbReference type="InterPro" id="IPR039428">
    <property type="entry name" value="NUOK/Mnh_C1-like"/>
</dbReference>
<dbReference type="EC" id="7.1.1.2" evidence="3 17"/>
<protein>
    <recommendedName>
        <fullName evidence="4 17">NADH-ubiquinone oxidoreductase chain 4L</fullName>
        <ecNumber evidence="3 17">7.1.1.2</ecNumber>
    </recommendedName>
</protein>
<keyword evidence="12 17" id="KW-0830">Ubiquinone</keyword>
<evidence type="ECO:0000256" key="15">
    <source>
        <dbReference type="ARBA" id="ARBA00043911"/>
    </source>
</evidence>
<evidence type="ECO:0000256" key="5">
    <source>
        <dbReference type="ARBA" id="ARBA00022448"/>
    </source>
</evidence>
<keyword evidence="13 17" id="KW-0496">Mitochondrion</keyword>
<geneLocation type="mitochondrion" evidence="18"/>
<comment type="catalytic activity">
    <reaction evidence="16">
        <text>a ubiquinone + NADH + 5 H(+)(in) = a ubiquinol + NAD(+) + 4 H(+)(out)</text>
        <dbReference type="Rhea" id="RHEA:29091"/>
        <dbReference type="Rhea" id="RHEA-COMP:9565"/>
        <dbReference type="Rhea" id="RHEA-COMP:9566"/>
        <dbReference type="ChEBI" id="CHEBI:15378"/>
        <dbReference type="ChEBI" id="CHEBI:16389"/>
        <dbReference type="ChEBI" id="CHEBI:17976"/>
        <dbReference type="ChEBI" id="CHEBI:57540"/>
        <dbReference type="ChEBI" id="CHEBI:57945"/>
        <dbReference type="EC" id="7.1.1.2"/>
    </reaction>
    <physiologicalReaction direction="left-to-right" evidence="16">
        <dbReference type="Rhea" id="RHEA:29092"/>
    </physiologicalReaction>
</comment>
<dbReference type="GO" id="GO:0042773">
    <property type="term" value="P:ATP synthesis coupled electron transport"/>
    <property type="evidence" value="ECO:0007669"/>
    <property type="project" value="UniProtKB-UniRule"/>
</dbReference>
<dbReference type="InterPro" id="IPR001133">
    <property type="entry name" value="NADH_UbQ_OxRdtase_chain4L/K"/>
</dbReference>
<keyword evidence="7 17" id="KW-0812">Transmembrane</keyword>
<keyword evidence="8 17" id="KW-1278">Translocase</keyword>
<comment type="function">
    <text evidence="15">Core subunit of the mitochondrial membrane respiratory chain NADH dehydrogenase (Complex I) which catalyzes electron transfer from NADH through the respiratory chain, using ubiquinone as an electron acceptor. Part of the enzyme membrane arm which is embedded in the lipid bilayer and involved in proton translocation.</text>
</comment>
<evidence type="ECO:0000256" key="11">
    <source>
        <dbReference type="ARBA" id="ARBA00023027"/>
    </source>
</evidence>
<dbReference type="Gene3D" id="1.10.287.3510">
    <property type="match status" value="1"/>
</dbReference>
<dbReference type="GO" id="GO:0008137">
    <property type="term" value="F:NADH dehydrogenase (ubiquinone) activity"/>
    <property type="evidence" value="ECO:0007669"/>
    <property type="project" value="UniProtKB-EC"/>
</dbReference>
<dbReference type="PANTHER" id="PTHR11434:SF0">
    <property type="entry name" value="NADH-UBIQUINONE OXIDOREDUCTASE CHAIN 4L"/>
    <property type="match status" value="1"/>
</dbReference>
<evidence type="ECO:0000313" key="18">
    <source>
        <dbReference type="EMBL" id="BAF43987.1"/>
    </source>
</evidence>
<dbReference type="GO" id="GO:0005743">
    <property type="term" value="C:mitochondrial inner membrane"/>
    <property type="evidence" value="ECO:0007669"/>
    <property type="project" value="UniProtKB-SubCell"/>
</dbReference>
<dbReference type="FunFam" id="1.10.287.3510:FF:000002">
    <property type="entry name" value="NADH-ubiquinone oxidoreductase chain 4L"/>
    <property type="match status" value="1"/>
</dbReference>
<dbReference type="GO" id="GO:0016651">
    <property type="term" value="F:oxidoreductase activity, acting on NAD(P)H"/>
    <property type="evidence" value="ECO:0007669"/>
    <property type="project" value="InterPro"/>
</dbReference>
<dbReference type="GO" id="GO:0098803">
    <property type="term" value="C:respiratory chain complex"/>
    <property type="evidence" value="ECO:0007669"/>
    <property type="project" value="UniProtKB-ARBA"/>
</dbReference>
<keyword evidence="11 17" id="KW-0520">NAD</keyword>
<evidence type="ECO:0000256" key="14">
    <source>
        <dbReference type="ARBA" id="ARBA00023136"/>
    </source>
</evidence>
<proteinExistence type="inferred from homology"/>
<feature type="transmembrane region" description="Helical" evidence="17">
    <location>
        <begin position="6"/>
        <end position="22"/>
    </location>
</feature>
<dbReference type="GeneID" id="4674729"/>
<evidence type="ECO:0000256" key="3">
    <source>
        <dbReference type="ARBA" id="ARBA00012944"/>
    </source>
</evidence>
<keyword evidence="17" id="KW-0999">Mitochondrion inner membrane</keyword>
<keyword evidence="6 17" id="KW-0679">Respiratory chain</keyword>
<dbReference type="PANTHER" id="PTHR11434">
    <property type="entry name" value="NADH-UBIQUINONE OXIDOREDUCTASE SUBUNIT ND4L"/>
    <property type="match status" value="1"/>
</dbReference>
<keyword evidence="14 17" id="KW-0472">Membrane</keyword>
<evidence type="ECO:0000256" key="12">
    <source>
        <dbReference type="ARBA" id="ARBA00023075"/>
    </source>
</evidence>
<evidence type="ECO:0000256" key="1">
    <source>
        <dbReference type="ARBA" id="ARBA00004225"/>
    </source>
</evidence>
<name>A1IGH7_9SAUR</name>
<accession>A1IGH7</accession>
<evidence type="ECO:0000256" key="6">
    <source>
        <dbReference type="ARBA" id="ARBA00022660"/>
    </source>
</evidence>
<feature type="transmembrane region" description="Helical" evidence="17">
    <location>
        <begin position="29"/>
        <end position="47"/>
    </location>
</feature>
<reference evidence="18" key="1">
    <citation type="journal article" date="2007" name="Gene">
        <title>Mitochondrial genomes from major lizard families suggest their phylogenetic relationships and ancient radiations.</title>
        <authorList>
            <person name="Kumazawa Y."/>
        </authorList>
    </citation>
    <scope>NUCLEOTIDE SEQUENCE</scope>
</reference>
<evidence type="ECO:0000256" key="2">
    <source>
        <dbReference type="ARBA" id="ARBA00010519"/>
    </source>
</evidence>
<evidence type="ECO:0000256" key="4">
    <source>
        <dbReference type="ARBA" id="ARBA00016612"/>
    </source>
</evidence>
<dbReference type="Pfam" id="PF00420">
    <property type="entry name" value="Oxidored_q2"/>
    <property type="match status" value="1"/>
</dbReference>
<dbReference type="RefSeq" id="YP_980199.1">
    <property type="nucleotide sequence ID" value="NC_008775.1"/>
</dbReference>
<keyword evidence="9 17" id="KW-0249">Electron transport</keyword>
<evidence type="ECO:0000256" key="7">
    <source>
        <dbReference type="ARBA" id="ARBA00022692"/>
    </source>
</evidence>
<dbReference type="GO" id="GO:0030964">
    <property type="term" value="C:NADH dehydrogenase complex"/>
    <property type="evidence" value="ECO:0007669"/>
    <property type="project" value="TreeGrafter"/>
</dbReference>
<evidence type="ECO:0000256" key="10">
    <source>
        <dbReference type="ARBA" id="ARBA00022989"/>
    </source>
</evidence>
<dbReference type="CTD" id="4539"/>
<evidence type="ECO:0000256" key="8">
    <source>
        <dbReference type="ARBA" id="ARBA00022967"/>
    </source>
</evidence>
<sequence length="98" mass="10675">MTILSYILNTAFMLGLVGLSTHRTHLMSALLCLESMMLALFIMMVTLNTNQQTTTSAMMPIILLAFSACEASTGLSILVATARTHGMDNTKNFNLLKC</sequence>
<evidence type="ECO:0000256" key="17">
    <source>
        <dbReference type="RuleBase" id="RU004419"/>
    </source>
</evidence>
<gene>
    <name evidence="18" type="primary">ND4L</name>
</gene>